<reference evidence="3 4" key="1">
    <citation type="submission" date="2019-01" db="EMBL/GenBank/DDBJ databases">
        <authorList>
            <person name="Chen W.-M."/>
        </authorList>
    </citation>
    <scope>NUCLEOTIDE SEQUENCE [LARGE SCALE GENOMIC DNA]</scope>
    <source>
        <strain evidence="3 4">KYPY4</strain>
    </source>
</reference>
<dbReference type="OrthoDB" id="9764293at2"/>
<dbReference type="EMBL" id="SACR01000005">
    <property type="protein sequence ID" value="RVU44692.1"/>
    <property type="molecule type" value="Genomic_DNA"/>
</dbReference>
<dbReference type="Proteomes" id="UP000285575">
    <property type="component" value="Unassembled WGS sequence"/>
</dbReference>
<dbReference type="AlphaFoldDB" id="A0A437RD88"/>
<keyword evidence="4" id="KW-1185">Reference proteome</keyword>
<protein>
    <submittedName>
        <fullName evidence="3">Aminotransferase class V-fold PLP-dependent enzyme</fullName>
    </submittedName>
</protein>
<keyword evidence="3" id="KW-0032">Aminotransferase</keyword>
<dbReference type="InterPro" id="IPR015422">
    <property type="entry name" value="PyrdxlP-dep_Trfase_small"/>
</dbReference>
<keyword evidence="3" id="KW-0808">Transferase</keyword>
<dbReference type="InterPro" id="IPR015421">
    <property type="entry name" value="PyrdxlP-dep_Trfase_major"/>
</dbReference>
<evidence type="ECO:0000259" key="2">
    <source>
        <dbReference type="Pfam" id="PF00266"/>
    </source>
</evidence>
<evidence type="ECO:0000313" key="4">
    <source>
        <dbReference type="Proteomes" id="UP000285575"/>
    </source>
</evidence>
<name>A0A437RD88_9BURK</name>
<dbReference type="GO" id="GO:0008483">
    <property type="term" value="F:transaminase activity"/>
    <property type="evidence" value="ECO:0007669"/>
    <property type="project" value="UniProtKB-KW"/>
</dbReference>
<dbReference type="Gene3D" id="3.90.1150.10">
    <property type="entry name" value="Aspartate Aminotransferase, domain 1"/>
    <property type="match status" value="1"/>
</dbReference>
<dbReference type="Pfam" id="PF00266">
    <property type="entry name" value="Aminotran_5"/>
    <property type="match status" value="1"/>
</dbReference>
<dbReference type="PROSITE" id="PS51257">
    <property type="entry name" value="PROKAR_LIPOPROTEIN"/>
    <property type="match status" value="1"/>
</dbReference>
<dbReference type="SUPFAM" id="SSF53383">
    <property type="entry name" value="PLP-dependent transferases"/>
    <property type="match status" value="1"/>
</dbReference>
<organism evidence="3 4">
    <name type="scientific">Rubrivivax rivuli</name>
    <dbReference type="NCBI Taxonomy" id="1862385"/>
    <lineage>
        <taxon>Bacteria</taxon>
        <taxon>Pseudomonadati</taxon>
        <taxon>Pseudomonadota</taxon>
        <taxon>Betaproteobacteria</taxon>
        <taxon>Burkholderiales</taxon>
        <taxon>Sphaerotilaceae</taxon>
        <taxon>Rubrivivax</taxon>
    </lineage>
</organism>
<accession>A0A437RD88</accession>
<dbReference type="PANTHER" id="PTHR43092">
    <property type="entry name" value="L-CYSTEINE DESULFHYDRASE"/>
    <property type="match status" value="1"/>
</dbReference>
<sequence length="390" mass="42440">MREHFLLDPTVHFLNHGSFGACPKPVFEALQQWQLAMERNPVEFLGRRSAALLRTARERLAAHLGAQADDLVFVPNATTGVNTVAQSLALQPGDEILTTDHEYGACDATWHHVCQRTGAVYRRVEIPLPFEASEFADRLMAAVTPRTRLIFVSHLTSTTALVFPLAALCAAARERGIATLVDGAHAPGQIDLHLDTLGADFYTGNCHKWLCAPKGAAFLHVRPERQREVHAPVVSWGYVAGEDGAGSTGGHTGFDAYVGSTLLERRLQWQGTRDIAAWLSVPAALDFLAANHWPAHRSASHQRALALQARVLARNGLQPIAHGTDFGQMVPIPVRSSDPAGLRAWLFDQHRIEVPVTQHAGQVFVRVSVQAYTLDSELQALENALAAAGV</sequence>
<dbReference type="InterPro" id="IPR000192">
    <property type="entry name" value="Aminotrans_V_dom"/>
</dbReference>
<dbReference type="InterPro" id="IPR015424">
    <property type="entry name" value="PyrdxlP-dep_Trfase"/>
</dbReference>
<feature type="domain" description="Aminotransferase class V" evidence="2">
    <location>
        <begin position="23"/>
        <end position="381"/>
    </location>
</feature>
<dbReference type="Gene3D" id="3.40.640.10">
    <property type="entry name" value="Type I PLP-dependent aspartate aminotransferase-like (Major domain)"/>
    <property type="match status" value="1"/>
</dbReference>
<proteinExistence type="predicted"/>
<comment type="caution">
    <text evidence="3">The sequence shown here is derived from an EMBL/GenBank/DDBJ whole genome shotgun (WGS) entry which is preliminary data.</text>
</comment>
<evidence type="ECO:0000256" key="1">
    <source>
        <dbReference type="ARBA" id="ARBA00022898"/>
    </source>
</evidence>
<keyword evidence="1" id="KW-0663">Pyridoxal phosphate</keyword>
<evidence type="ECO:0000313" key="3">
    <source>
        <dbReference type="EMBL" id="RVU44692.1"/>
    </source>
</evidence>
<dbReference type="PANTHER" id="PTHR43092:SF2">
    <property type="entry name" value="HERCYNYLCYSTEINE SULFOXIDE LYASE"/>
    <property type="match status" value="1"/>
</dbReference>
<gene>
    <name evidence="3" type="ORF">EOE66_17530</name>
</gene>